<dbReference type="EMBL" id="AHKC01011686">
    <property type="protein sequence ID" value="EKF30736.1"/>
    <property type="molecule type" value="Genomic_DNA"/>
</dbReference>
<sequence length="50" mass="5415">MCAPHSPHGTQHTIPAMHAHIKATESIILILSLSTGSRTLLPRLHTKTHA</sequence>
<keyword evidence="2" id="KW-1185">Reference proteome</keyword>
<organism evidence="1 2">
    <name type="scientific">Trypanosoma cruzi marinkellei</name>
    <dbReference type="NCBI Taxonomy" id="85056"/>
    <lineage>
        <taxon>Eukaryota</taxon>
        <taxon>Discoba</taxon>
        <taxon>Euglenozoa</taxon>
        <taxon>Kinetoplastea</taxon>
        <taxon>Metakinetoplastina</taxon>
        <taxon>Trypanosomatida</taxon>
        <taxon>Trypanosomatidae</taxon>
        <taxon>Trypanosoma</taxon>
        <taxon>Schizotrypanum</taxon>
    </lineage>
</organism>
<proteinExistence type="predicted"/>
<feature type="non-terminal residue" evidence="1">
    <location>
        <position position="50"/>
    </location>
</feature>
<reference evidence="1 2" key="1">
    <citation type="journal article" date="2012" name="BMC Genomics">
        <title>Comparative genomic analysis of human infective Trypanosoma cruzi lineages with the bat-restricted subspecies T. cruzi marinkellei.</title>
        <authorList>
            <person name="Franzen O."/>
            <person name="Talavera-Lopez C."/>
            <person name="Ochaya S."/>
            <person name="Butler C.E."/>
            <person name="Messenger L.A."/>
            <person name="Lewis M.D."/>
            <person name="Llewellyn M.S."/>
            <person name="Marinkelle C.J."/>
            <person name="Tyler K.M."/>
            <person name="Miles M.A."/>
            <person name="Andersson B."/>
        </authorList>
    </citation>
    <scope>NUCLEOTIDE SEQUENCE [LARGE SCALE GENOMIC DNA]</scope>
    <source>
        <strain evidence="1 2">B7</strain>
    </source>
</reference>
<name>K2N7P3_TRYCR</name>
<comment type="caution">
    <text evidence="1">The sequence shown here is derived from an EMBL/GenBank/DDBJ whole genome shotgun (WGS) entry which is preliminary data.</text>
</comment>
<dbReference type="Proteomes" id="UP000007350">
    <property type="component" value="Unassembled WGS sequence"/>
</dbReference>
<protein>
    <submittedName>
        <fullName evidence="1">Uncharacterized protein</fullName>
    </submittedName>
</protein>
<evidence type="ECO:0000313" key="1">
    <source>
        <dbReference type="EMBL" id="EKF30736.1"/>
    </source>
</evidence>
<accession>K2N7P3</accession>
<dbReference type="AlphaFoldDB" id="K2N7P3"/>
<evidence type="ECO:0000313" key="2">
    <source>
        <dbReference type="Proteomes" id="UP000007350"/>
    </source>
</evidence>
<gene>
    <name evidence="1" type="ORF">MOQ_005446</name>
</gene>